<accession>A0ABX1WYM9</accession>
<keyword evidence="1" id="KW-0732">Signal</keyword>
<evidence type="ECO:0000313" key="3">
    <source>
        <dbReference type="Proteomes" id="UP000732105"/>
    </source>
</evidence>
<gene>
    <name evidence="2" type="ORF">ELS83_14325</name>
</gene>
<evidence type="ECO:0000256" key="1">
    <source>
        <dbReference type="SAM" id="SignalP"/>
    </source>
</evidence>
<sequence length="854" mass="92986">MLRTLLHKTLLTALLILLGGLAAVAQQYVVKGTTLNFKVDENPSYKYHWSVTNTSTGSVAYLASTTFESGDYQFNAPGTYEVKVYPEDLGTHCFGEALTMLVVVDDATPTAVFEDLEVPYVCAQNNGGDANGKVSVTVNYTGPKPWTFKYSIDRAPAILPDGADQIFTDSFTFDLEIPNTTGKTHRAEILLVEAKTISGIPVEEDLANQTLEVDVMALPNTTFGDYEPVIQSGTIQAYTATIEKNENYEIFVPAGATVLNESTTRLSDNFHSELSFDVQWAVAPGDYQVKLIERSAFDCAGDTVYANVTVVESFSVSLGDDLSFCSGETRVLTPVIDFDGNYTYLWSDGSTNPTLEVSETGIYSVTVTDTNTGKQSSAVVNVTVWSAPDVDLGPDYQLADAEILTLDAGNPGADYLWSTSETTQTIQVSTSNTYSVTVTNANGCSASDEIVITSVNDVFAIELGDDQDICVGDEIVLNPNPSIDQNYTYLWSNGAATSTLTVSETGIYSVTVRDDAGNEQSDNISITVHELPIVDLGEDITLFDDETATLDAGDGGLNGSYEWNTGESTQQITVSEENVYSVLVTSEFGCTNTDEILVTKREGKFAIDLGEDIDDVCLGETIYLTPKITTNQADFTPTYSWTGPTESTEEGIYVDKSSKYCVTVTDQHGNAEQDCIEVTFNPTPEVDLGDDIQLASGQVVELDAGNVGSTYLWFVNADIAIKPSAIDQVIQVSQAGEYRVEVTNEFGCIGRDTINVSSNTSQYNVYLPTAFSPSSRNIDNKELKLFGDTDQIKDMSLIVMNRLGHKVFQTKHNIPWDGTYKGQKVDMDVYVYFLKVTFKDGSQMQTQGNITLLR</sequence>
<feature type="signal peptide" evidence="1">
    <location>
        <begin position="1"/>
        <end position="25"/>
    </location>
</feature>
<evidence type="ECO:0008006" key="4">
    <source>
        <dbReference type="Google" id="ProtNLM"/>
    </source>
</evidence>
<proteinExistence type="predicted"/>
<keyword evidence="3" id="KW-1185">Reference proteome</keyword>
<dbReference type="EMBL" id="RZNH01000026">
    <property type="protein sequence ID" value="NOU60998.1"/>
    <property type="molecule type" value="Genomic_DNA"/>
</dbReference>
<evidence type="ECO:0000313" key="2">
    <source>
        <dbReference type="EMBL" id="NOU60998.1"/>
    </source>
</evidence>
<protein>
    <recommendedName>
        <fullName evidence="4">Gliding motility-associated C-terminal domain-containing protein</fullName>
    </recommendedName>
</protein>
<dbReference type="Proteomes" id="UP000732105">
    <property type="component" value="Unassembled WGS sequence"/>
</dbReference>
<reference evidence="2 3" key="1">
    <citation type="submission" date="2018-12" db="EMBL/GenBank/DDBJ databases">
        <title>Marinifilum JC070 sp. nov., a marine bacterium isolated from Yongle Blue Hole in the South China Sea.</title>
        <authorList>
            <person name="Fu T."/>
        </authorList>
    </citation>
    <scope>NUCLEOTIDE SEQUENCE [LARGE SCALE GENOMIC DNA]</scope>
    <source>
        <strain evidence="2 3">JC070</strain>
    </source>
</reference>
<dbReference type="Pfam" id="PF13585">
    <property type="entry name" value="CHU_C"/>
    <property type="match status" value="1"/>
</dbReference>
<feature type="chain" id="PRO_5047308393" description="Gliding motility-associated C-terminal domain-containing protein" evidence="1">
    <location>
        <begin position="26"/>
        <end position="854"/>
    </location>
</feature>
<name>A0ABX1WYM9_9BACT</name>
<organism evidence="2 3">
    <name type="scientific">Marinifilum caeruleilacunae</name>
    <dbReference type="NCBI Taxonomy" id="2499076"/>
    <lineage>
        <taxon>Bacteria</taxon>
        <taxon>Pseudomonadati</taxon>
        <taxon>Bacteroidota</taxon>
        <taxon>Bacteroidia</taxon>
        <taxon>Marinilabiliales</taxon>
        <taxon>Marinifilaceae</taxon>
    </lineage>
</organism>
<comment type="caution">
    <text evidence="2">The sequence shown here is derived from an EMBL/GenBank/DDBJ whole genome shotgun (WGS) entry which is preliminary data.</text>
</comment>